<comment type="similarity">
    <text evidence="2">Belongs to the zinc-containing alcohol dehydrogenase family.</text>
</comment>
<accession>A0AAD4CLB0</accession>
<name>A0AAD4CLB0_ASPNN</name>
<dbReference type="GO" id="GO:0046872">
    <property type="term" value="F:metal ion binding"/>
    <property type="evidence" value="ECO:0007669"/>
    <property type="project" value="UniProtKB-KW"/>
</dbReference>
<evidence type="ECO:0000256" key="5">
    <source>
        <dbReference type="ARBA" id="ARBA00023002"/>
    </source>
</evidence>
<comment type="cofactor">
    <cofactor evidence="1">
        <name>Zn(2+)</name>
        <dbReference type="ChEBI" id="CHEBI:29105"/>
    </cofactor>
</comment>
<sequence>MQFVGIPVLFFALELPFIVPSKIPELGQVISPGAGGGLGTLAYQYAKALGFRVLALLSGKEKRRHCEKLGVDFFVDYKTSKDLAGDINRLTDGGPHAVVVVSSAERPIYQALEYVRARGTIVLVGLPPGARIQADLFSVIFRMITIKGSYVGTKEDTENALEFFLRNKMVMQCQIMDLE</sequence>
<dbReference type="Gene3D" id="3.40.50.720">
    <property type="entry name" value="NAD(P)-binding Rossmann-like Domain"/>
    <property type="match status" value="1"/>
</dbReference>
<evidence type="ECO:0000313" key="9">
    <source>
        <dbReference type="EMBL" id="KAF9888639.1"/>
    </source>
</evidence>
<dbReference type="InterPro" id="IPR013149">
    <property type="entry name" value="ADH-like_C"/>
</dbReference>
<evidence type="ECO:0000313" key="10">
    <source>
        <dbReference type="Proteomes" id="UP001194746"/>
    </source>
</evidence>
<evidence type="ECO:0000256" key="4">
    <source>
        <dbReference type="ARBA" id="ARBA00022833"/>
    </source>
</evidence>
<evidence type="ECO:0000259" key="8">
    <source>
        <dbReference type="Pfam" id="PF00107"/>
    </source>
</evidence>
<evidence type="ECO:0000256" key="2">
    <source>
        <dbReference type="ARBA" id="ARBA00008072"/>
    </source>
</evidence>
<dbReference type="FunFam" id="3.40.50.720:FF:000039">
    <property type="entry name" value="Alcohol dehydrogenase AdhP"/>
    <property type="match status" value="1"/>
</dbReference>
<keyword evidence="5" id="KW-0560">Oxidoreductase</keyword>
<dbReference type="Gene3D" id="3.90.180.10">
    <property type="entry name" value="Medium-chain alcohol dehydrogenases, catalytic domain"/>
    <property type="match status" value="1"/>
</dbReference>
<evidence type="ECO:0000256" key="1">
    <source>
        <dbReference type="ARBA" id="ARBA00001947"/>
    </source>
</evidence>
<feature type="signal peptide" evidence="7">
    <location>
        <begin position="1"/>
        <end position="20"/>
    </location>
</feature>
<proteinExistence type="inferred from homology"/>
<reference evidence="9" key="2">
    <citation type="submission" date="2020-02" db="EMBL/GenBank/DDBJ databases">
        <authorList>
            <person name="Gilchrist C.L.M."/>
            <person name="Chooi Y.-H."/>
        </authorList>
    </citation>
    <scope>NUCLEOTIDE SEQUENCE</scope>
    <source>
        <strain evidence="9">MST-FP2251</strain>
    </source>
</reference>
<dbReference type="PANTHER" id="PTHR42940">
    <property type="entry name" value="ALCOHOL DEHYDROGENASE 1-RELATED"/>
    <property type="match status" value="1"/>
</dbReference>
<evidence type="ECO:0000256" key="6">
    <source>
        <dbReference type="ARBA" id="ARBA00023027"/>
    </source>
</evidence>
<gene>
    <name evidence="9" type="primary">PDC3_1</name>
    <name evidence="9" type="ORF">FE257_008397</name>
</gene>
<dbReference type="GO" id="GO:0004022">
    <property type="term" value="F:alcohol dehydrogenase (NAD+) activity"/>
    <property type="evidence" value="ECO:0007669"/>
    <property type="project" value="TreeGrafter"/>
</dbReference>
<evidence type="ECO:0000256" key="7">
    <source>
        <dbReference type="SAM" id="SignalP"/>
    </source>
</evidence>
<dbReference type="SUPFAM" id="SSF51735">
    <property type="entry name" value="NAD(P)-binding Rossmann-fold domains"/>
    <property type="match status" value="1"/>
</dbReference>
<comment type="caution">
    <text evidence="9">The sequence shown here is derived from an EMBL/GenBank/DDBJ whole genome shotgun (WGS) entry which is preliminary data.</text>
</comment>
<keyword evidence="10" id="KW-1185">Reference proteome</keyword>
<dbReference type="EMBL" id="VCAU01000044">
    <property type="protein sequence ID" value="KAF9888639.1"/>
    <property type="molecule type" value="Genomic_DNA"/>
</dbReference>
<feature type="domain" description="Alcohol dehydrogenase-like C-terminal" evidence="8">
    <location>
        <begin position="37"/>
        <end position="164"/>
    </location>
</feature>
<dbReference type="PANTHER" id="PTHR42940:SF3">
    <property type="entry name" value="ALCOHOL DEHYDROGENASE 1-RELATED"/>
    <property type="match status" value="1"/>
</dbReference>
<dbReference type="GO" id="GO:0005737">
    <property type="term" value="C:cytoplasm"/>
    <property type="evidence" value="ECO:0007669"/>
    <property type="project" value="TreeGrafter"/>
</dbReference>
<dbReference type="Pfam" id="PF00107">
    <property type="entry name" value="ADH_zinc_N"/>
    <property type="match status" value="1"/>
</dbReference>
<evidence type="ECO:0000256" key="3">
    <source>
        <dbReference type="ARBA" id="ARBA00022723"/>
    </source>
</evidence>
<keyword evidence="7" id="KW-0732">Signal</keyword>
<organism evidence="9 10">
    <name type="scientific">Aspergillus nanangensis</name>
    <dbReference type="NCBI Taxonomy" id="2582783"/>
    <lineage>
        <taxon>Eukaryota</taxon>
        <taxon>Fungi</taxon>
        <taxon>Dikarya</taxon>
        <taxon>Ascomycota</taxon>
        <taxon>Pezizomycotina</taxon>
        <taxon>Eurotiomycetes</taxon>
        <taxon>Eurotiomycetidae</taxon>
        <taxon>Eurotiales</taxon>
        <taxon>Aspergillaceae</taxon>
        <taxon>Aspergillus</taxon>
        <taxon>Aspergillus subgen. Circumdati</taxon>
    </lineage>
</organism>
<keyword evidence="4" id="KW-0862">Zinc</keyword>
<keyword evidence="9" id="KW-0670">Pyruvate</keyword>
<feature type="chain" id="PRO_5042286021" evidence="7">
    <location>
        <begin position="21"/>
        <end position="179"/>
    </location>
</feature>
<dbReference type="Proteomes" id="UP001194746">
    <property type="component" value="Unassembled WGS sequence"/>
</dbReference>
<reference evidence="9" key="1">
    <citation type="journal article" date="2019" name="Beilstein J. Org. Chem.">
        <title>Nanangenines: drimane sesquiterpenoids as the dominant metabolite cohort of a novel Australian fungus, Aspergillus nanangensis.</title>
        <authorList>
            <person name="Lacey H.J."/>
            <person name="Gilchrist C.L.M."/>
            <person name="Crombie A."/>
            <person name="Kalaitzis J.A."/>
            <person name="Vuong D."/>
            <person name="Rutledge P.J."/>
            <person name="Turner P."/>
            <person name="Pitt J.I."/>
            <person name="Lacey E."/>
            <person name="Chooi Y.H."/>
            <person name="Piggott A.M."/>
        </authorList>
    </citation>
    <scope>NUCLEOTIDE SEQUENCE</scope>
    <source>
        <strain evidence="9">MST-FP2251</strain>
    </source>
</reference>
<keyword evidence="6" id="KW-0520">NAD</keyword>
<protein>
    <submittedName>
        <fullName evidence="9">Pyruvate decarboxylase 3</fullName>
    </submittedName>
</protein>
<dbReference type="InterPro" id="IPR036291">
    <property type="entry name" value="NAD(P)-bd_dom_sf"/>
</dbReference>
<dbReference type="AlphaFoldDB" id="A0AAD4CLB0"/>
<keyword evidence="3" id="KW-0479">Metal-binding</keyword>